<dbReference type="GO" id="GO:0016787">
    <property type="term" value="F:hydrolase activity"/>
    <property type="evidence" value="ECO:0007669"/>
    <property type="project" value="UniProtKB-KW"/>
</dbReference>
<name>A0AAU0Q1L2_9CORY</name>
<dbReference type="InterPro" id="IPR022742">
    <property type="entry name" value="Hydrolase_4"/>
</dbReference>
<keyword evidence="1" id="KW-0732">Signal</keyword>
<dbReference type="InterPro" id="IPR029058">
    <property type="entry name" value="AB_hydrolase_fold"/>
</dbReference>
<reference evidence="3 4" key="1">
    <citation type="submission" date="2023-10" db="EMBL/GenBank/DDBJ databases">
        <title>complete genome sequence of Corynebacterium pseudokroppenstedtii P15-C1.</title>
        <authorList>
            <person name="Bruggemann H."/>
            <person name="Poehlein A."/>
        </authorList>
    </citation>
    <scope>NUCLEOTIDE SEQUENCE [LARGE SCALE GENOMIC DNA]</scope>
    <source>
        <strain evidence="3 4">P15_C1</strain>
    </source>
</reference>
<evidence type="ECO:0000313" key="3">
    <source>
        <dbReference type="EMBL" id="WPF25187.1"/>
    </source>
</evidence>
<evidence type="ECO:0000313" key="4">
    <source>
        <dbReference type="Proteomes" id="UP001174314"/>
    </source>
</evidence>
<evidence type="ECO:0000259" key="2">
    <source>
        <dbReference type="Pfam" id="PF12146"/>
    </source>
</evidence>
<dbReference type="RefSeq" id="WP_204087905.1">
    <property type="nucleotide sequence ID" value="NZ_CP137757.1"/>
</dbReference>
<sequence length="386" mass="42324">MSSLKKASGAAVLSLAVIFGSGTIAAAEANPDGVVRTYNTYPGRITGMVAPDAQVTDGTFTSTDGKGTQIYWKKNIIPNAKGNIALIHGLAENQQRYDYIAYRLNLAGYNVYRLDHRGHGRSAEPYNNVHKGLIDNFNYVIDDMKQLVDMIHHEQSGKVYMMGHSMGAMATQMYSVVYPDTIDATVTNGGGVPVNNYGENTLMPEYKHADGQSYPFFVGPYLPNDGKRPFEPLDAMLGYNVQGVLDQFGVKLPPDAGKPIESPEPLKNVDVPNSFKLGVVSDPDVRDQLSNDPLNSKTLNVSTLYQIASALLYTGAHAKNYTKPTLIMHGDTDGLVPYPLDINWYNAVGSTDKHMVLWKGSMHETMNEPSRDEVIDRAIGFIDSHN</sequence>
<organism evidence="3 4">
    <name type="scientific">Corynebacterium pseudokroppenstedtii</name>
    <dbReference type="NCBI Taxonomy" id="2804917"/>
    <lineage>
        <taxon>Bacteria</taxon>
        <taxon>Bacillati</taxon>
        <taxon>Actinomycetota</taxon>
        <taxon>Actinomycetes</taxon>
        <taxon>Mycobacteriales</taxon>
        <taxon>Corynebacteriaceae</taxon>
        <taxon>Corynebacterium</taxon>
    </lineage>
</organism>
<dbReference type="Pfam" id="PF12146">
    <property type="entry name" value="Hydrolase_4"/>
    <property type="match status" value="2"/>
</dbReference>
<evidence type="ECO:0000256" key="1">
    <source>
        <dbReference type="SAM" id="SignalP"/>
    </source>
</evidence>
<dbReference type="Proteomes" id="UP001174314">
    <property type="component" value="Chromosome"/>
</dbReference>
<dbReference type="EMBL" id="CP137757">
    <property type="protein sequence ID" value="WPF25187.1"/>
    <property type="molecule type" value="Genomic_DNA"/>
</dbReference>
<dbReference type="Gene3D" id="3.40.50.1820">
    <property type="entry name" value="alpha/beta hydrolase"/>
    <property type="match status" value="1"/>
</dbReference>
<proteinExistence type="predicted"/>
<feature type="domain" description="Serine aminopeptidase S33" evidence="2">
    <location>
        <begin position="79"/>
        <end position="197"/>
    </location>
</feature>
<gene>
    <name evidence="3" type="ORF">Q0N40_01090</name>
</gene>
<feature type="chain" id="PRO_5043524129" evidence="1">
    <location>
        <begin position="27"/>
        <end position="386"/>
    </location>
</feature>
<feature type="signal peptide" evidence="1">
    <location>
        <begin position="1"/>
        <end position="26"/>
    </location>
</feature>
<dbReference type="PANTHER" id="PTHR11614">
    <property type="entry name" value="PHOSPHOLIPASE-RELATED"/>
    <property type="match status" value="1"/>
</dbReference>
<keyword evidence="4" id="KW-1185">Reference proteome</keyword>
<dbReference type="InterPro" id="IPR051044">
    <property type="entry name" value="MAG_DAG_Lipase"/>
</dbReference>
<accession>A0AAU0Q1L2</accession>
<protein>
    <submittedName>
        <fullName evidence="3">Alpha/beta fold hydrolase</fullName>
    </submittedName>
</protein>
<dbReference type="SUPFAM" id="SSF53474">
    <property type="entry name" value="alpha/beta-Hydrolases"/>
    <property type="match status" value="1"/>
</dbReference>
<dbReference type="AlphaFoldDB" id="A0AAU0Q1L2"/>
<keyword evidence="3" id="KW-0378">Hydrolase</keyword>
<feature type="domain" description="Serine aminopeptidase S33" evidence="2">
    <location>
        <begin position="279"/>
        <end position="369"/>
    </location>
</feature>
<dbReference type="KEGG" id="cpsk:Q0N40_01090"/>